<dbReference type="Proteomes" id="UP000186931">
    <property type="component" value="Unassembled WGS sequence"/>
</dbReference>
<dbReference type="InterPro" id="IPR008333">
    <property type="entry name" value="Cbr1-like_FAD-bd_dom"/>
</dbReference>
<dbReference type="AlphaFoldDB" id="A0A1E8E5I3"/>
<dbReference type="InterPro" id="IPR039261">
    <property type="entry name" value="FNR_nucleotide-bd"/>
</dbReference>
<evidence type="ECO:0000313" key="3">
    <source>
        <dbReference type="EMBL" id="OFE44678.1"/>
    </source>
</evidence>
<dbReference type="InterPro" id="IPR050415">
    <property type="entry name" value="MRET"/>
</dbReference>
<organism evidence="3 4">
    <name type="scientific">Acinetobacter towneri</name>
    <dbReference type="NCBI Taxonomy" id="202956"/>
    <lineage>
        <taxon>Bacteria</taxon>
        <taxon>Pseudomonadati</taxon>
        <taxon>Pseudomonadota</taxon>
        <taxon>Gammaproteobacteria</taxon>
        <taxon>Moraxellales</taxon>
        <taxon>Moraxellaceae</taxon>
        <taxon>Acinetobacter</taxon>
    </lineage>
</organism>
<proteinExistence type="predicted"/>
<dbReference type="PANTHER" id="PTHR47354">
    <property type="entry name" value="NADH OXIDOREDUCTASE HCR"/>
    <property type="match status" value="1"/>
</dbReference>
<dbReference type="PROSITE" id="PS51085">
    <property type="entry name" value="2FE2S_FER_2"/>
    <property type="match status" value="1"/>
</dbReference>
<dbReference type="Pfam" id="PF00175">
    <property type="entry name" value="NAD_binding_1"/>
    <property type="match status" value="1"/>
</dbReference>
<dbReference type="InterPro" id="IPR036010">
    <property type="entry name" value="2Fe-2S_ferredoxin-like_sf"/>
</dbReference>
<dbReference type="PANTHER" id="PTHR47354:SF3">
    <property type="entry name" value="OXIDOREDUCTASE-RELATED"/>
    <property type="match status" value="1"/>
</dbReference>
<dbReference type="InterPro" id="IPR012675">
    <property type="entry name" value="Beta-grasp_dom_sf"/>
</dbReference>
<dbReference type="Pfam" id="PF00970">
    <property type="entry name" value="FAD_binding_6"/>
    <property type="match status" value="1"/>
</dbReference>
<dbReference type="CDD" id="cd00207">
    <property type="entry name" value="fer2"/>
    <property type="match status" value="1"/>
</dbReference>
<evidence type="ECO:0000259" key="2">
    <source>
        <dbReference type="PROSITE" id="PS51384"/>
    </source>
</evidence>
<evidence type="ECO:0000259" key="1">
    <source>
        <dbReference type="PROSITE" id="PS51085"/>
    </source>
</evidence>
<dbReference type="Pfam" id="PF00111">
    <property type="entry name" value="Fer2"/>
    <property type="match status" value="1"/>
</dbReference>
<dbReference type="InterPro" id="IPR001041">
    <property type="entry name" value="2Fe-2S_ferredoxin-type"/>
</dbReference>
<dbReference type="SUPFAM" id="SSF63380">
    <property type="entry name" value="Riboflavin synthase domain-like"/>
    <property type="match status" value="1"/>
</dbReference>
<sequence length="356" mass="39126">MQLTEKRKSPLSSIATAVLDPYAANFWLQKINPLWSVNQSLGKIVKKDTAAQGVVSFTLQFNKKFQIGAAGQHHPVYVTIQGVRYERTYSLTQLDAQHVLLTVKKVDQGKVSTWLVEQAKVGDTLEFGAPYGDMQLPAQAQPLILLAAGSGITPMYSLVQDMAKSGRLSSTPVTLMYWVKTFADAAFKAQFEAWAQQYPNFKFQVLYTQEPSLAHSRLNAEHLKDLAQIEQSAVFACGPSGFTTQAEQLLAQAALLKTEAFSMTPVLSDDVGLVQVTLTQSKKIITIPKGKSILESLEQQNIKPKYGCRMGICHKCVCNKAEGSTKNLVDGVQNSEPNNQLKICVNSAQTDLIIDL</sequence>
<dbReference type="Gene3D" id="3.10.20.30">
    <property type="match status" value="1"/>
</dbReference>
<dbReference type="PROSITE" id="PS51384">
    <property type="entry name" value="FAD_FR"/>
    <property type="match status" value="1"/>
</dbReference>
<evidence type="ECO:0000313" key="4">
    <source>
        <dbReference type="Proteomes" id="UP000186931"/>
    </source>
</evidence>
<dbReference type="PRINTS" id="PR00410">
    <property type="entry name" value="PHEHYDRXLASE"/>
</dbReference>
<dbReference type="Gene3D" id="2.40.30.10">
    <property type="entry name" value="Translation factors"/>
    <property type="match status" value="1"/>
</dbReference>
<dbReference type="GO" id="GO:0051536">
    <property type="term" value="F:iron-sulfur cluster binding"/>
    <property type="evidence" value="ECO:0007669"/>
    <property type="project" value="InterPro"/>
</dbReference>
<dbReference type="SUPFAM" id="SSF54292">
    <property type="entry name" value="2Fe-2S ferredoxin-like"/>
    <property type="match status" value="1"/>
</dbReference>
<dbReference type="InterPro" id="IPR017938">
    <property type="entry name" value="Riboflavin_synthase-like_b-brl"/>
</dbReference>
<dbReference type="InterPro" id="IPR017927">
    <property type="entry name" value="FAD-bd_FR_type"/>
</dbReference>
<dbReference type="EMBL" id="MKQS01000001">
    <property type="protein sequence ID" value="OFE44678.1"/>
    <property type="molecule type" value="Genomic_DNA"/>
</dbReference>
<comment type="caution">
    <text evidence="3">The sequence shown here is derived from an EMBL/GenBank/DDBJ whole genome shotgun (WGS) entry which is preliminary data.</text>
</comment>
<dbReference type="GO" id="GO:0016491">
    <property type="term" value="F:oxidoreductase activity"/>
    <property type="evidence" value="ECO:0007669"/>
    <property type="project" value="InterPro"/>
</dbReference>
<dbReference type="CDD" id="cd06216">
    <property type="entry name" value="FNR_iron_sulfur_binding_2"/>
    <property type="match status" value="1"/>
</dbReference>
<reference evidence="3 4" key="1">
    <citation type="submission" date="2016-10" db="EMBL/GenBank/DDBJ databases">
        <title>Genome of airborne Acinetobacter sp. 5-2Ac02 in the hospital environment: Species near to Acinetobacter towneri.</title>
        <authorList>
            <person name="Barbosa B."/>
            <person name="Fernandez-Garcia L."/>
            <person name="Gato E."/>
            <person name="Leao R."/>
            <person name="Albano R."/>
            <person name="Fernandez B."/>
            <person name="Fernandez-Cuenca F."/>
            <person name="Marques E."/>
            <person name="Tomas M."/>
        </authorList>
    </citation>
    <scope>NUCLEOTIDE SEQUENCE [LARGE SCALE GENOMIC DNA]</scope>
    <source>
        <strain evidence="3 4">5-2Ac02</strain>
    </source>
</reference>
<dbReference type="SUPFAM" id="SSF52343">
    <property type="entry name" value="Ferredoxin reductase-like, C-terminal NADP-linked domain"/>
    <property type="match status" value="1"/>
</dbReference>
<dbReference type="RefSeq" id="WP_070152249.1">
    <property type="nucleotide sequence ID" value="NZ_MKQS01000001.1"/>
</dbReference>
<gene>
    <name evidence="3" type="ORF">BJN41_00695</name>
</gene>
<protein>
    <submittedName>
        <fullName evidence="3">Oxidoreductase</fullName>
    </submittedName>
</protein>
<dbReference type="Gene3D" id="3.40.50.80">
    <property type="entry name" value="Nucleotide-binding domain of ferredoxin-NADP reductase (FNR) module"/>
    <property type="match status" value="1"/>
</dbReference>
<dbReference type="eggNOG" id="COG1018">
    <property type="taxonomic scope" value="Bacteria"/>
</dbReference>
<accession>A0A1E8E5I3</accession>
<dbReference type="InterPro" id="IPR001433">
    <property type="entry name" value="OxRdtase_FAD/NAD-bd"/>
</dbReference>
<dbReference type="STRING" id="202956.BJN41_00695"/>
<feature type="domain" description="2Fe-2S ferredoxin-type" evidence="1">
    <location>
        <begin position="274"/>
        <end position="356"/>
    </location>
</feature>
<name>A0A1E8E5I3_9GAMM</name>
<feature type="domain" description="FAD-binding FR-type" evidence="2">
    <location>
        <begin position="37"/>
        <end position="137"/>
    </location>
</feature>